<dbReference type="SUPFAM" id="SSF51556">
    <property type="entry name" value="Metallo-dependent hydrolases"/>
    <property type="match status" value="1"/>
</dbReference>
<dbReference type="PANTHER" id="PTHR43135">
    <property type="entry name" value="ALPHA-D-RIBOSE 1-METHYLPHOSPHONATE 5-TRIPHOSPHATE DIPHOSPHATASE"/>
    <property type="match status" value="1"/>
</dbReference>
<reference evidence="3 4" key="1">
    <citation type="submission" date="2014-07" db="EMBL/GenBank/DDBJ databases">
        <title>Complete Genome Sequence of Dyella japonica Strain A8 Isolated from Malaysian Tropical Soil.</title>
        <authorList>
            <person name="Hui R.K.H."/>
            <person name="Chen J.-W."/>
            <person name="Chan K.-G."/>
            <person name="Leung F.C.C."/>
        </authorList>
    </citation>
    <scope>NUCLEOTIDE SEQUENCE [LARGE SCALE GENOMIC DNA]</scope>
    <source>
        <strain evidence="3 4">A8</strain>
    </source>
</reference>
<dbReference type="InterPro" id="IPR032466">
    <property type="entry name" value="Metal_Hydrolase"/>
</dbReference>
<evidence type="ECO:0000313" key="4">
    <source>
        <dbReference type="Proteomes" id="UP000027987"/>
    </source>
</evidence>
<dbReference type="InterPro" id="IPR011059">
    <property type="entry name" value="Metal-dep_hydrolase_composite"/>
</dbReference>
<dbReference type="GO" id="GO:0016810">
    <property type="term" value="F:hydrolase activity, acting on carbon-nitrogen (but not peptide) bonds"/>
    <property type="evidence" value="ECO:0007669"/>
    <property type="project" value="InterPro"/>
</dbReference>
<evidence type="ECO:0000256" key="1">
    <source>
        <dbReference type="SAM" id="SignalP"/>
    </source>
</evidence>
<protein>
    <submittedName>
        <fullName evidence="3">Amidohydrolase</fullName>
    </submittedName>
</protein>
<proteinExistence type="predicted"/>
<accession>A0A075K2W7</accession>
<dbReference type="EMBL" id="CP008884">
    <property type="protein sequence ID" value="AIF48027.1"/>
    <property type="molecule type" value="Genomic_DNA"/>
</dbReference>
<dbReference type="AlphaFoldDB" id="A0A075K2W7"/>
<dbReference type="InterPro" id="IPR006680">
    <property type="entry name" value="Amidohydro-rel"/>
</dbReference>
<dbReference type="KEGG" id="dja:HY57_12525"/>
<gene>
    <name evidence="3" type="ORF">HY57_12525</name>
</gene>
<dbReference type="RefSeq" id="WP_019467274.1">
    <property type="nucleotide sequence ID" value="NZ_ALOY01000182.1"/>
</dbReference>
<dbReference type="HOGENOM" id="CLU_023620_4_2_6"/>
<name>A0A075K2W7_9GAMM</name>
<dbReference type="PANTHER" id="PTHR43135:SF3">
    <property type="entry name" value="ALPHA-D-RIBOSE 1-METHYLPHOSPHONATE 5-TRIPHOSPHATE DIPHOSPHATASE"/>
    <property type="match status" value="1"/>
</dbReference>
<dbReference type="Gene3D" id="3.20.20.140">
    <property type="entry name" value="Metal-dependent hydrolases"/>
    <property type="match status" value="1"/>
</dbReference>
<dbReference type="Gene3D" id="2.30.40.10">
    <property type="entry name" value="Urease, subunit C, domain 1"/>
    <property type="match status" value="2"/>
</dbReference>
<dbReference type="Pfam" id="PF01979">
    <property type="entry name" value="Amidohydro_1"/>
    <property type="match status" value="1"/>
</dbReference>
<keyword evidence="3" id="KW-0378">Hydrolase</keyword>
<sequence>MTLKPALFTLAMTGLLASAAVSAADGKPPSDKDFIAYDQPLIAFTHATVIDGTGGKAAHDQTLVVDKGRITALGKSSKVKVPQDAKVIDAHGKTLMPGFVMVHEHMFYPAGGVEYNEMSYSFPRLYLAGGTTTMRTAGSMMPYADLNVRDAIAKGSVIGPDMDVTGPYLNGPGLPIPAVHALSGPDDAERTVNYWADEGVTSYKAYMQITREELKRVIDTAHARKAKVTAHLCSVTYREAVDMGIDNLEHGFFVSSDFVKDKQPDTCPKSPGVSDSLAAVDAKSPEVKALMKDMIDHHVALTSTLTVFETFVPNRPKAPQGALDLMLPEVRAQYEASWNKVQGSKGRMSPDTYLKLARMEKQYADAGGLLLAGTDPTGYGGVVPGYSSKREIELLVEAGFGFEQAVKIATFNGAKYLGRDADVGTLAIGKRADLVVIDGDPAKNTADIEHMPYVFKNGVGYDTQKMFDATHDTVGLH</sequence>
<keyword evidence="1" id="KW-0732">Signal</keyword>
<feature type="chain" id="PRO_5001706703" evidence="1">
    <location>
        <begin position="24"/>
        <end position="477"/>
    </location>
</feature>
<evidence type="ECO:0000259" key="2">
    <source>
        <dbReference type="Pfam" id="PF01979"/>
    </source>
</evidence>
<keyword evidence="4" id="KW-1185">Reference proteome</keyword>
<dbReference type="InterPro" id="IPR051781">
    <property type="entry name" value="Metallo-dep_Hydrolase"/>
</dbReference>
<feature type="signal peptide" evidence="1">
    <location>
        <begin position="1"/>
        <end position="23"/>
    </location>
</feature>
<dbReference type="STRING" id="1217721.HY57_12525"/>
<evidence type="ECO:0000313" key="3">
    <source>
        <dbReference type="EMBL" id="AIF48027.1"/>
    </source>
</evidence>
<feature type="domain" description="Amidohydrolase-related" evidence="2">
    <location>
        <begin position="367"/>
        <end position="449"/>
    </location>
</feature>
<dbReference type="SUPFAM" id="SSF51338">
    <property type="entry name" value="Composite domain of metallo-dependent hydrolases"/>
    <property type="match status" value="1"/>
</dbReference>
<dbReference type="PATRIC" id="fig|1217721.7.peg.2579"/>
<organism evidence="3 4">
    <name type="scientific">Dyella japonica A8</name>
    <dbReference type="NCBI Taxonomy" id="1217721"/>
    <lineage>
        <taxon>Bacteria</taxon>
        <taxon>Pseudomonadati</taxon>
        <taxon>Pseudomonadota</taxon>
        <taxon>Gammaproteobacteria</taxon>
        <taxon>Lysobacterales</taxon>
        <taxon>Rhodanobacteraceae</taxon>
        <taxon>Dyella</taxon>
    </lineage>
</organism>
<dbReference type="Proteomes" id="UP000027987">
    <property type="component" value="Chromosome"/>
</dbReference>